<dbReference type="FunFam" id="2.40.70.10:FF:000120">
    <property type="entry name" value="Aspartic proteinase nepenthesin-2"/>
    <property type="match status" value="1"/>
</dbReference>
<gene>
    <name evidence="10" type="ORF">HYC85_032075</name>
</gene>
<evidence type="ECO:0000313" key="10">
    <source>
        <dbReference type="EMBL" id="KAF5931202.1"/>
    </source>
</evidence>
<keyword evidence="2" id="KW-0645">Protease</keyword>
<dbReference type="Proteomes" id="UP000593564">
    <property type="component" value="Unassembled WGS sequence"/>
</dbReference>
<dbReference type="Pfam" id="PF14541">
    <property type="entry name" value="TAXi_C"/>
    <property type="match status" value="1"/>
</dbReference>
<keyword evidence="8" id="KW-0732">Signal</keyword>
<accession>A0A7J7FSC4</accession>
<dbReference type="GO" id="GO:0005576">
    <property type="term" value="C:extracellular region"/>
    <property type="evidence" value="ECO:0007669"/>
    <property type="project" value="TreeGrafter"/>
</dbReference>
<dbReference type="GO" id="GO:0006508">
    <property type="term" value="P:proteolysis"/>
    <property type="evidence" value="ECO:0007669"/>
    <property type="project" value="UniProtKB-KW"/>
</dbReference>
<feature type="chain" id="PRO_5029472800" description="Peptidase A1 domain-containing protein" evidence="8">
    <location>
        <begin position="28"/>
        <end position="470"/>
    </location>
</feature>
<dbReference type="Pfam" id="PF14543">
    <property type="entry name" value="TAXi_N"/>
    <property type="match status" value="1"/>
</dbReference>
<feature type="compositionally biased region" description="Low complexity" evidence="7">
    <location>
        <begin position="25"/>
        <end position="40"/>
    </location>
</feature>
<feature type="domain" description="Peptidase A1" evidence="9">
    <location>
        <begin position="92"/>
        <end position="464"/>
    </location>
</feature>
<dbReference type="GO" id="GO:0004190">
    <property type="term" value="F:aspartic-type endopeptidase activity"/>
    <property type="evidence" value="ECO:0007669"/>
    <property type="project" value="UniProtKB-KW"/>
</dbReference>
<organism evidence="10 11">
    <name type="scientific">Camellia sinensis</name>
    <name type="common">Tea plant</name>
    <name type="synonym">Thea sinensis</name>
    <dbReference type="NCBI Taxonomy" id="4442"/>
    <lineage>
        <taxon>Eukaryota</taxon>
        <taxon>Viridiplantae</taxon>
        <taxon>Streptophyta</taxon>
        <taxon>Embryophyta</taxon>
        <taxon>Tracheophyta</taxon>
        <taxon>Spermatophyta</taxon>
        <taxon>Magnoliopsida</taxon>
        <taxon>eudicotyledons</taxon>
        <taxon>Gunneridae</taxon>
        <taxon>Pentapetalae</taxon>
        <taxon>asterids</taxon>
        <taxon>Ericales</taxon>
        <taxon>Theaceae</taxon>
        <taxon>Camellia</taxon>
    </lineage>
</organism>
<evidence type="ECO:0000259" key="9">
    <source>
        <dbReference type="PROSITE" id="PS51767"/>
    </source>
</evidence>
<keyword evidence="3" id="KW-0064">Aspartyl protease</keyword>
<dbReference type="PANTHER" id="PTHR47967:SF36">
    <property type="entry name" value="PEPTIDASE A1 DOMAIN-CONTAINING PROTEIN"/>
    <property type="match status" value="1"/>
</dbReference>
<evidence type="ECO:0000256" key="4">
    <source>
        <dbReference type="ARBA" id="ARBA00022801"/>
    </source>
</evidence>
<dbReference type="InterPro" id="IPR021109">
    <property type="entry name" value="Peptidase_aspartic_dom_sf"/>
</dbReference>
<evidence type="ECO:0000256" key="7">
    <source>
        <dbReference type="SAM" id="MobiDB-lite"/>
    </source>
</evidence>
<evidence type="ECO:0000256" key="6">
    <source>
        <dbReference type="PIRSR" id="PIRSR601461-1"/>
    </source>
</evidence>
<evidence type="ECO:0000256" key="1">
    <source>
        <dbReference type="ARBA" id="ARBA00007447"/>
    </source>
</evidence>
<dbReference type="AlphaFoldDB" id="A0A7J7FSC4"/>
<keyword evidence="11" id="KW-1185">Reference proteome</keyword>
<proteinExistence type="inferred from homology"/>
<reference evidence="10 11" key="2">
    <citation type="submission" date="2020-07" db="EMBL/GenBank/DDBJ databases">
        <title>Genome assembly of wild tea tree DASZ reveals pedigree and selection history of tea varieties.</title>
        <authorList>
            <person name="Zhang W."/>
        </authorList>
    </citation>
    <scope>NUCLEOTIDE SEQUENCE [LARGE SCALE GENOMIC DNA]</scope>
    <source>
        <strain evidence="11">cv. G240</strain>
        <tissue evidence="10">Leaf</tissue>
    </source>
</reference>
<feature type="active site" evidence="6">
    <location>
        <position position="110"/>
    </location>
</feature>
<dbReference type="InterPro" id="IPR033121">
    <property type="entry name" value="PEPTIDASE_A1"/>
</dbReference>
<dbReference type="InterPro" id="IPR032799">
    <property type="entry name" value="TAXi_C"/>
</dbReference>
<reference evidence="11" key="1">
    <citation type="journal article" date="2020" name="Nat. Commun.">
        <title>Genome assembly of wild tea tree DASZ reveals pedigree and selection history of tea varieties.</title>
        <authorList>
            <person name="Zhang W."/>
            <person name="Zhang Y."/>
            <person name="Qiu H."/>
            <person name="Guo Y."/>
            <person name="Wan H."/>
            <person name="Zhang X."/>
            <person name="Scossa F."/>
            <person name="Alseekh S."/>
            <person name="Zhang Q."/>
            <person name="Wang P."/>
            <person name="Xu L."/>
            <person name="Schmidt M.H."/>
            <person name="Jia X."/>
            <person name="Li D."/>
            <person name="Zhu A."/>
            <person name="Guo F."/>
            <person name="Chen W."/>
            <person name="Ni D."/>
            <person name="Usadel B."/>
            <person name="Fernie A.R."/>
            <person name="Wen W."/>
        </authorList>
    </citation>
    <scope>NUCLEOTIDE SEQUENCE [LARGE SCALE GENOMIC DNA]</scope>
    <source>
        <strain evidence="11">cv. G240</strain>
    </source>
</reference>
<evidence type="ECO:0000313" key="11">
    <source>
        <dbReference type="Proteomes" id="UP000593564"/>
    </source>
</evidence>
<sequence>MAFSFSSTSTSLLCFLFILSVSSITSSSPTTTTTTTSTIPLSHVHPHQSPPDPYSKLSHLVTQSISRAHHLKHPQIAPSTTTPISAHSYGAYSIPLSFGTPPQTLQFIMDTGSDVVWFPCTHRYQCNNCSFPGSDPSGFPLFIPKLSTSVKILGCSNPKCGWIHNTNVTNCQDCKPNSKNCTQICSPYLIFYGSGTTGGFALVDTLDLPDKKVPGFVVGCSLFSSRQPAGIAGFGRSPASLPSQLGLNKFSYCLLSRKFDDSTATTGLILDSGSDSGEKTAGVSYTPFVKNPIVAGKAAFSVYYYVGLRKITIGGKKVKIPYEYLSPGLDGNGGTVVDSGSTFTYMSSKVFDPVLTQFVIQTKGYSRVLEIESMIGLRPCFNVSDTQKVKLPEMMLHFKGGAEVALPLENYFVLAGDTAVCLAVVTDGVTGPAGEGGPAVILGNFQMQNFYVEYDLKNERFGLRQQDSCS</sequence>
<dbReference type="PANTHER" id="PTHR47967">
    <property type="entry name" value="OS07G0603500 PROTEIN-RELATED"/>
    <property type="match status" value="1"/>
</dbReference>
<comment type="similarity">
    <text evidence="1">Belongs to the peptidase A1 family.</text>
</comment>
<dbReference type="InterPro" id="IPR034161">
    <property type="entry name" value="Pepsin-like_plant"/>
</dbReference>
<evidence type="ECO:0000256" key="5">
    <source>
        <dbReference type="ARBA" id="ARBA00023180"/>
    </source>
</evidence>
<dbReference type="PRINTS" id="PR00792">
    <property type="entry name" value="PEPSIN"/>
</dbReference>
<feature type="signal peptide" evidence="8">
    <location>
        <begin position="1"/>
        <end position="27"/>
    </location>
</feature>
<dbReference type="Gene3D" id="2.40.70.10">
    <property type="entry name" value="Acid Proteases"/>
    <property type="match status" value="2"/>
</dbReference>
<comment type="caution">
    <text evidence="10">The sequence shown here is derived from an EMBL/GenBank/DDBJ whole genome shotgun (WGS) entry which is preliminary data.</text>
</comment>
<dbReference type="EMBL" id="JACBKZ010000015">
    <property type="protein sequence ID" value="KAF5931202.1"/>
    <property type="molecule type" value="Genomic_DNA"/>
</dbReference>
<feature type="active site" evidence="6">
    <location>
        <position position="338"/>
    </location>
</feature>
<protein>
    <recommendedName>
        <fullName evidence="9">Peptidase A1 domain-containing protein</fullName>
    </recommendedName>
</protein>
<evidence type="ECO:0000256" key="3">
    <source>
        <dbReference type="ARBA" id="ARBA00022750"/>
    </source>
</evidence>
<dbReference type="SUPFAM" id="SSF50630">
    <property type="entry name" value="Acid proteases"/>
    <property type="match status" value="1"/>
</dbReference>
<keyword evidence="5" id="KW-0325">Glycoprotein</keyword>
<dbReference type="InterPro" id="IPR032861">
    <property type="entry name" value="TAXi_N"/>
</dbReference>
<dbReference type="FunFam" id="2.40.70.10:FF:000034">
    <property type="entry name" value="Aspartyl protease family protein"/>
    <property type="match status" value="1"/>
</dbReference>
<dbReference type="InterPro" id="IPR001461">
    <property type="entry name" value="Aspartic_peptidase_A1"/>
</dbReference>
<feature type="region of interest" description="Disordered" evidence="7">
    <location>
        <begin position="25"/>
        <end position="54"/>
    </location>
</feature>
<dbReference type="CDD" id="cd05476">
    <property type="entry name" value="pepsin_A_like_plant"/>
    <property type="match status" value="1"/>
</dbReference>
<evidence type="ECO:0000256" key="8">
    <source>
        <dbReference type="SAM" id="SignalP"/>
    </source>
</evidence>
<dbReference type="InterPro" id="IPR051708">
    <property type="entry name" value="Plant_Aspart_Prot_A1"/>
</dbReference>
<keyword evidence="4" id="KW-0378">Hydrolase</keyword>
<name>A0A7J7FSC4_CAMSI</name>
<evidence type="ECO:0000256" key="2">
    <source>
        <dbReference type="ARBA" id="ARBA00022670"/>
    </source>
</evidence>
<dbReference type="PROSITE" id="PS51767">
    <property type="entry name" value="PEPTIDASE_A1"/>
    <property type="match status" value="1"/>
</dbReference>